<organism evidence="19 20">
    <name type="scientific">Cirrhinus molitorella</name>
    <name type="common">mud carp</name>
    <dbReference type="NCBI Taxonomy" id="172907"/>
    <lineage>
        <taxon>Eukaryota</taxon>
        <taxon>Metazoa</taxon>
        <taxon>Chordata</taxon>
        <taxon>Craniata</taxon>
        <taxon>Vertebrata</taxon>
        <taxon>Euteleostomi</taxon>
        <taxon>Actinopterygii</taxon>
        <taxon>Neopterygii</taxon>
        <taxon>Teleostei</taxon>
        <taxon>Ostariophysi</taxon>
        <taxon>Cypriniformes</taxon>
        <taxon>Cyprinidae</taxon>
        <taxon>Labeoninae</taxon>
        <taxon>Labeonini</taxon>
        <taxon>Cirrhinus</taxon>
    </lineage>
</organism>
<reference evidence="19 20" key="1">
    <citation type="submission" date="2023-09" db="EMBL/GenBank/DDBJ databases">
        <authorList>
            <person name="Wang M."/>
        </authorList>
    </citation>
    <scope>NUCLEOTIDE SEQUENCE [LARGE SCALE GENOMIC DNA]</scope>
    <source>
        <strain evidence="19">GT-2023</strain>
        <tissue evidence="19">Liver</tissue>
    </source>
</reference>
<keyword evidence="6" id="KW-0689">Ribosomal protein</keyword>
<dbReference type="InterPro" id="IPR017452">
    <property type="entry name" value="GPCR_Rhodpsn_7TM"/>
</dbReference>
<evidence type="ECO:0000256" key="1">
    <source>
        <dbReference type="ARBA" id="ARBA00004651"/>
    </source>
</evidence>
<evidence type="ECO:0000256" key="14">
    <source>
        <dbReference type="ARBA" id="ARBA00035458"/>
    </source>
</evidence>
<evidence type="ECO:0000259" key="18">
    <source>
        <dbReference type="PROSITE" id="PS50262"/>
    </source>
</evidence>
<dbReference type="CDD" id="cd15205">
    <property type="entry name" value="7tmA_QRFPR"/>
    <property type="match status" value="1"/>
</dbReference>
<dbReference type="EMBL" id="JAYMGO010000013">
    <property type="protein sequence ID" value="KAL1262864.1"/>
    <property type="molecule type" value="Genomic_DNA"/>
</dbReference>
<name>A0ABR3MCM1_9TELE</name>
<evidence type="ECO:0000256" key="13">
    <source>
        <dbReference type="ARBA" id="ARBA00035149"/>
    </source>
</evidence>
<dbReference type="InterPro" id="IPR018098">
    <property type="entry name" value="Ribosomal_eS24_CS"/>
</dbReference>
<gene>
    <name evidence="19" type="ORF">QQF64_005603</name>
</gene>
<dbReference type="PROSITE" id="PS50262">
    <property type="entry name" value="G_PROTEIN_RECEP_F1_2"/>
    <property type="match status" value="1"/>
</dbReference>
<evidence type="ECO:0000256" key="3">
    <source>
        <dbReference type="ARBA" id="ARBA00010663"/>
    </source>
</evidence>
<dbReference type="InterPro" id="IPR001976">
    <property type="entry name" value="Ribosomal_eS24"/>
</dbReference>
<evidence type="ECO:0000256" key="5">
    <source>
        <dbReference type="ARBA" id="ARBA00022692"/>
    </source>
</evidence>
<keyword evidence="4" id="KW-1003">Cell membrane</keyword>
<keyword evidence="12" id="KW-0687">Ribonucleoprotein</keyword>
<keyword evidence="7 17" id="KW-1133">Transmembrane helix</keyword>
<comment type="caution">
    <text evidence="19">The sequence shown here is derived from an EMBL/GenBank/DDBJ whole genome shotgun (WGS) entry which is preliminary data.</text>
</comment>
<dbReference type="Gene3D" id="1.20.1070.10">
    <property type="entry name" value="Rhodopsin 7-helix transmembrane proteins"/>
    <property type="match status" value="1"/>
</dbReference>
<keyword evidence="10 15" id="KW-0675">Receptor</keyword>
<feature type="domain" description="G-protein coupled receptors family 1 profile" evidence="18">
    <location>
        <begin position="62"/>
        <end position="332"/>
    </location>
</feature>
<dbReference type="PRINTS" id="PR00237">
    <property type="entry name" value="GPCRRHODOPSN"/>
</dbReference>
<evidence type="ECO:0000256" key="12">
    <source>
        <dbReference type="ARBA" id="ARBA00023274"/>
    </source>
</evidence>
<dbReference type="Pfam" id="PF00001">
    <property type="entry name" value="7tm_1"/>
    <property type="match status" value="1"/>
</dbReference>
<feature type="transmembrane region" description="Helical" evidence="17">
    <location>
        <begin position="274"/>
        <end position="296"/>
    </location>
</feature>
<keyword evidence="11 15" id="KW-0807">Transducer</keyword>
<dbReference type="SUPFAM" id="SSF54189">
    <property type="entry name" value="Ribosomal proteins S24e, L23 and L15e"/>
    <property type="match status" value="1"/>
</dbReference>
<evidence type="ECO:0000256" key="9">
    <source>
        <dbReference type="ARBA" id="ARBA00023136"/>
    </source>
</evidence>
<evidence type="ECO:0000256" key="4">
    <source>
        <dbReference type="ARBA" id="ARBA00022475"/>
    </source>
</evidence>
<evidence type="ECO:0000256" key="10">
    <source>
        <dbReference type="ARBA" id="ARBA00023170"/>
    </source>
</evidence>
<feature type="transmembrane region" description="Helical" evidence="17">
    <location>
        <begin position="123"/>
        <end position="141"/>
    </location>
</feature>
<feature type="transmembrane region" description="Helical" evidence="17">
    <location>
        <begin position="380"/>
        <end position="399"/>
    </location>
</feature>
<feature type="transmembrane region" description="Helical" evidence="17">
    <location>
        <begin position="308"/>
        <end position="326"/>
    </location>
</feature>
<evidence type="ECO:0000256" key="8">
    <source>
        <dbReference type="ARBA" id="ARBA00023040"/>
    </source>
</evidence>
<feature type="transmembrane region" description="Helical" evidence="17">
    <location>
        <begin position="162"/>
        <end position="183"/>
    </location>
</feature>
<feature type="transmembrane region" description="Helical" evidence="17">
    <location>
        <begin position="214"/>
        <end position="235"/>
    </location>
</feature>
<dbReference type="SUPFAM" id="SSF81321">
    <property type="entry name" value="Family A G protein-coupled receptor-like"/>
    <property type="match status" value="1"/>
</dbReference>
<feature type="transmembrane region" description="Helical" evidence="17">
    <location>
        <begin position="83"/>
        <end position="103"/>
    </location>
</feature>
<evidence type="ECO:0000256" key="15">
    <source>
        <dbReference type="RuleBase" id="RU000688"/>
    </source>
</evidence>
<evidence type="ECO:0000256" key="11">
    <source>
        <dbReference type="ARBA" id="ARBA00023224"/>
    </source>
</evidence>
<comment type="subcellular location">
    <subcellularLocation>
        <location evidence="1">Cell membrane</location>
        <topology evidence="1">Multi-pass membrane protein</topology>
    </subcellularLocation>
</comment>
<keyword evidence="9 17" id="KW-0472">Membrane</keyword>
<dbReference type="Gene3D" id="3.30.70.3370">
    <property type="match status" value="1"/>
</dbReference>
<dbReference type="PRINTS" id="PR01012">
    <property type="entry name" value="NRPEPTIDEYR"/>
</dbReference>
<keyword evidence="20" id="KW-1185">Reference proteome</keyword>
<evidence type="ECO:0000256" key="7">
    <source>
        <dbReference type="ARBA" id="ARBA00022989"/>
    </source>
</evidence>
<feature type="transmembrane region" description="Helical" evidence="17">
    <location>
        <begin position="49"/>
        <end position="71"/>
    </location>
</feature>
<dbReference type="InterPro" id="IPR053709">
    <property type="entry name" value="eRP_eS24_sf"/>
</dbReference>
<feature type="compositionally biased region" description="Basic residues" evidence="16">
    <location>
        <begin position="507"/>
        <end position="527"/>
    </location>
</feature>
<dbReference type="PROSITE" id="PS00529">
    <property type="entry name" value="RIBOSOMAL_S24E"/>
    <property type="match status" value="1"/>
</dbReference>
<evidence type="ECO:0000313" key="20">
    <source>
        <dbReference type="Proteomes" id="UP001558613"/>
    </source>
</evidence>
<comment type="similarity">
    <text evidence="3 15">Belongs to the G-protein coupled receptor 1 family.</text>
</comment>
<protein>
    <recommendedName>
        <fullName evidence="13">Small ribosomal subunit protein eS24</fullName>
    </recommendedName>
    <alternativeName>
        <fullName evidence="14">40S ribosomal protein S24</fullName>
    </alternativeName>
</protein>
<dbReference type="InterPro" id="IPR012678">
    <property type="entry name" value="Ribosomal_uL23/eL15/eS24_sf"/>
</dbReference>
<dbReference type="HAMAP" id="MF_00545">
    <property type="entry name" value="Ribosomal_eS24"/>
    <property type="match status" value="1"/>
</dbReference>
<dbReference type="PANTHER" id="PTHR24241:SF143">
    <property type="entry name" value="PYROGLUTAMYLATED RFAMIDE PEPTIDE RECEPTOR-RELATED"/>
    <property type="match status" value="1"/>
</dbReference>
<dbReference type="Pfam" id="PF01282">
    <property type="entry name" value="Ribosomal_S24e"/>
    <property type="match status" value="1"/>
</dbReference>
<evidence type="ECO:0000256" key="17">
    <source>
        <dbReference type="SAM" id="Phobius"/>
    </source>
</evidence>
<sequence>MGDKKITPEVLEQLLQFYNLTRQEFIEAYQIQPLVYIPELPAGAKTTFVIVYTVIFLLALIGNSLVVYIVLRKPGIQTATNIFICSLAVSDLLISFFCIPFTLLQNISSEWFGGVLVCKTVPFVQTTAIVTGILTMTCIAVERYQGIVHPLKIKRQCTPQRAYRMLGVVWIAAMMVGSPMLFVQQLEVKYDFLYDLHHVCCQERWSSSAHRKQYATFILVFLFLLPLAAMLLLYTRIGIELWIRKQVGDSSVLNAMNQREVCKISRKKRRAIKMMVTIVVLFTVCWAPFHTVHMLFEYSYLNKTYDDITVSMIIAVAQAIGFSNSFNNPIIYAFMNENFQKNCMSTFTFCIRRASQRVDVKDKSMKDKHRFSVRQYLKILYYRSGIFSGTCGSFLLFLVPERADAKMNETVTVRTRKFMTNRLLQRKQMVVDVLHPGKATVPKIEIREKLAKMYKTTPDVVFVFGFKTQFGGGKTTGFGMIYDSLDYAKKNEPKYRLQRHGLYEKKKTSRKQRKERKNRMKKVRGTKKASVGASGKK</sequence>
<dbReference type="PROSITE" id="PS00237">
    <property type="entry name" value="G_PROTEIN_RECEP_F1_1"/>
    <property type="match status" value="1"/>
</dbReference>
<dbReference type="PANTHER" id="PTHR24241">
    <property type="entry name" value="NEUROPEPTIDE RECEPTOR-RELATED G-PROTEIN COUPLED RECEPTOR"/>
    <property type="match status" value="1"/>
</dbReference>
<keyword evidence="8 15" id="KW-0297">G-protein coupled receptor</keyword>
<dbReference type="Proteomes" id="UP001558613">
    <property type="component" value="Unassembled WGS sequence"/>
</dbReference>
<keyword evidence="5 15" id="KW-0812">Transmembrane</keyword>
<dbReference type="InterPro" id="IPR000276">
    <property type="entry name" value="GPCR_Rhodpsn"/>
</dbReference>
<feature type="region of interest" description="Disordered" evidence="16">
    <location>
        <begin position="499"/>
        <end position="537"/>
    </location>
</feature>
<comment type="similarity">
    <text evidence="2">Belongs to the eukaryotic ribosomal protein eS24 family.</text>
</comment>
<proteinExistence type="inferred from homology"/>
<evidence type="ECO:0000256" key="2">
    <source>
        <dbReference type="ARBA" id="ARBA00009680"/>
    </source>
</evidence>
<accession>A0ABR3MCM1</accession>
<evidence type="ECO:0000256" key="6">
    <source>
        <dbReference type="ARBA" id="ARBA00022980"/>
    </source>
</evidence>
<evidence type="ECO:0000313" key="19">
    <source>
        <dbReference type="EMBL" id="KAL1262864.1"/>
    </source>
</evidence>
<dbReference type="InterPro" id="IPR000611">
    <property type="entry name" value="NPY_rcpt"/>
</dbReference>
<evidence type="ECO:0000256" key="16">
    <source>
        <dbReference type="SAM" id="MobiDB-lite"/>
    </source>
</evidence>